<evidence type="ECO:0000256" key="3">
    <source>
        <dbReference type="PROSITE-ProRule" id="PRU00284"/>
    </source>
</evidence>
<feature type="domain" description="Methyl-accepting transducer" evidence="6">
    <location>
        <begin position="287"/>
        <end position="536"/>
    </location>
</feature>
<dbReference type="SUPFAM" id="SSF58104">
    <property type="entry name" value="Methyl-accepting chemotaxis protein (MCP) signaling domain"/>
    <property type="match status" value="1"/>
</dbReference>
<evidence type="ECO:0000256" key="4">
    <source>
        <dbReference type="SAM" id="MobiDB-lite"/>
    </source>
</evidence>
<keyword evidence="9" id="KW-1185">Reference proteome</keyword>
<dbReference type="RefSeq" id="WP_241792872.1">
    <property type="nucleotide sequence ID" value="NZ_JALBUU010000004.1"/>
</dbReference>
<keyword evidence="5" id="KW-0812">Transmembrane</keyword>
<dbReference type="Pfam" id="PF00672">
    <property type="entry name" value="HAMP"/>
    <property type="match status" value="1"/>
</dbReference>
<dbReference type="InterPro" id="IPR003660">
    <property type="entry name" value="HAMP_dom"/>
</dbReference>
<dbReference type="PANTHER" id="PTHR32089:SF112">
    <property type="entry name" value="LYSOZYME-LIKE PROTEIN-RELATED"/>
    <property type="match status" value="1"/>
</dbReference>
<dbReference type="InterPro" id="IPR024478">
    <property type="entry name" value="HlyB_4HB_MCP"/>
</dbReference>
<dbReference type="InterPro" id="IPR004090">
    <property type="entry name" value="Chemotax_Me-accpt_rcpt"/>
</dbReference>
<dbReference type="PANTHER" id="PTHR32089">
    <property type="entry name" value="METHYL-ACCEPTING CHEMOTAXIS PROTEIN MCPB"/>
    <property type="match status" value="1"/>
</dbReference>
<dbReference type="EMBL" id="JALBUU010000004">
    <property type="protein sequence ID" value="MCI0753981.1"/>
    <property type="molecule type" value="Genomic_DNA"/>
</dbReference>
<evidence type="ECO:0000259" key="6">
    <source>
        <dbReference type="PROSITE" id="PS50111"/>
    </source>
</evidence>
<evidence type="ECO:0000259" key="7">
    <source>
        <dbReference type="PROSITE" id="PS50885"/>
    </source>
</evidence>
<comment type="similarity">
    <text evidence="2">Belongs to the methyl-accepting chemotaxis (MCP) protein family.</text>
</comment>
<comment type="caution">
    <text evidence="8">The sequence shown here is derived from an EMBL/GenBank/DDBJ whole genome shotgun (WGS) entry which is preliminary data.</text>
</comment>
<dbReference type="Pfam" id="PF00015">
    <property type="entry name" value="MCPsignal"/>
    <property type="match status" value="1"/>
</dbReference>
<sequence length="556" mass="58341">MSLRTRIIAALTLVLIGFMALGGLSLQRIGALQGVTGDIAGNRLPGIAMANSIAREGLRIRTLVLRQVLLDDPAAIRALDRDIRMAGGRIGQMLADDRMPAESQQERLLQHEVARRWAAFFDRLLPDTLALSRAGDRAAAIRRAITVDADAFEAFEQAIDQLIAHTTHGANAAGEQAGRVSSTGFRMIVGAMVLGSVLVTLIGLHLMAGVGRPVLRLTVTLERMMAGDLSTPVPGGNRSDEIGSIARALDVVRGRAQDAERLAAAQAAADRAREERSRRMDALVDGFGDDAGRALASLQGAAQRLDGRSVQMSRAAEQGSRLTRTLSTASQGASGNAQTATAATEELSASIAEITRQVGRSAEVSRRAVEETRRTDRAVRELADTANRISDVVKLISDIAGQTNLLALNATIEAARAGEAGKGFAVVASEVKSLALQTARATEEIGQQVGAIQGATGLAVEAIRAIAQVVAEIDQTASAIAAAVEQQGAATRKIARNITGTAEAGAVSPDTQVVRDAPEGNGRAAEQVRSASEELSATDTTLRHQVDRLLNGVRTV</sequence>
<feature type="compositionally biased region" description="Polar residues" evidence="4">
    <location>
        <begin position="320"/>
        <end position="336"/>
    </location>
</feature>
<dbReference type="InterPro" id="IPR004089">
    <property type="entry name" value="MCPsignal_dom"/>
</dbReference>
<feature type="domain" description="HAMP" evidence="7">
    <location>
        <begin position="208"/>
        <end position="261"/>
    </location>
</feature>
<organism evidence="8 9">
    <name type="scientific">Teichococcus vastitatis</name>
    <dbReference type="NCBI Taxonomy" id="2307076"/>
    <lineage>
        <taxon>Bacteria</taxon>
        <taxon>Pseudomonadati</taxon>
        <taxon>Pseudomonadota</taxon>
        <taxon>Alphaproteobacteria</taxon>
        <taxon>Acetobacterales</taxon>
        <taxon>Roseomonadaceae</taxon>
        <taxon>Roseomonas</taxon>
    </lineage>
</organism>
<accession>A0ABS9W3Y1</accession>
<dbReference type="Proteomes" id="UP001201985">
    <property type="component" value="Unassembled WGS sequence"/>
</dbReference>
<reference evidence="8 9" key="1">
    <citation type="submission" date="2022-03" db="EMBL/GenBank/DDBJ databases">
        <title>Complete genome analysis of Roseomonas KG 17.1 : a prolific producer of plant growth promoters.</title>
        <authorList>
            <person name="Saadouli I."/>
            <person name="Najjari A."/>
            <person name="Mosbah A."/>
            <person name="Ouzari H.I."/>
        </authorList>
    </citation>
    <scope>NUCLEOTIDE SEQUENCE [LARGE SCALE GENOMIC DNA]</scope>
    <source>
        <strain evidence="8 9">KG17-1</strain>
    </source>
</reference>
<dbReference type="SMART" id="SM00304">
    <property type="entry name" value="HAMP"/>
    <property type="match status" value="1"/>
</dbReference>
<keyword evidence="5" id="KW-1133">Transmembrane helix</keyword>
<dbReference type="PROSITE" id="PS50111">
    <property type="entry name" value="CHEMOTAXIS_TRANSDUC_2"/>
    <property type="match status" value="1"/>
</dbReference>
<evidence type="ECO:0000313" key="8">
    <source>
        <dbReference type="EMBL" id="MCI0753981.1"/>
    </source>
</evidence>
<evidence type="ECO:0000256" key="1">
    <source>
        <dbReference type="ARBA" id="ARBA00023224"/>
    </source>
</evidence>
<feature type="transmembrane region" description="Helical" evidence="5">
    <location>
        <begin position="187"/>
        <end position="208"/>
    </location>
</feature>
<dbReference type="PRINTS" id="PR00260">
    <property type="entry name" value="CHEMTRNSDUCR"/>
</dbReference>
<keyword evidence="5" id="KW-0472">Membrane</keyword>
<evidence type="ECO:0000313" key="9">
    <source>
        <dbReference type="Proteomes" id="UP001201985"/>
    </source>
</evidence>
<gene>
    <name evidence="8" type="ORF">MON41_09450</name>
</gene>
<dbReference type="PROSITE" id="PS50885">
    <property type="entry name" value="HAMP"/>
    <property type="match status" value="1"/>
</dbReference>
<proteinExistence type="inferred from homology"/>
<evidence type="ECO:0000256" key="5">
    <source>
        <dbReference type="SAM" id="Phobius"/>
    </source>
</evidence>
<dbReference type="Gene3D" id="1.10.287.950">
    <property type="entry name" value="Methyl-accepting chemotaxis protein"/>
    <property type="match status" value="1"/>
</dbReference>
<dbReference type="SMART" id="SM00283">
    <property type="entry name" value="MA"/>
    <property type="match status" value="1"/>
</dbReference>
<dbReference type="Pfam" id="PF12729">
    <property type="entry name" value="4HB_MCP_1"/>
    <property type="match status" value="1"/>
</dbReference>
<evidence type="ECO:0000256" key="2">
    <source>
        <dbReference type="ARBA" id="ARBA00029447"/>
    </source>
</evidence>
<keyword evidence="1 3" id="KW-0807">Transducer</keyword>
<dbReference type="CDD" id="cd06225">
    <property type="entry name" value="HAMP"/>
    <property type="match status" value="1"/>
</dbReference>
<name>A0ABS9W3Y1_9PROT</name>
<protein>
    <submittedName>
        <fullName evidence="8">Methyl-accepting chemotaxis protein</fullName>
    </submittedName>
</protein>
<feature type="region of interest" description="Disordered" evidence="4">
    <location>
        <begin position="306"/>
        <end position="344"/>
    </location>
</feature>